<protein>
    <submittedName>
        <fullName evidence="1 2">Uncharacterized protein</fullName>
    </submittedName>
</protein>
<reference evidence="2" key="5">
    <citation type="submission" date="2018-04" db="UniProtKB">
        <authorList>
            <consortium name="EnsemblFungi"/>
        </authorList>
    </citation>
    <scope>IDENTIFICATION</scope>
    <source>
        <strain evidence="2">R3-111a-1</strain>
    </source>
</reference>
<dbReference type="AlphaFoldDB" id="J3P0T4"/>
<sequence length="157" mass="16894">MPLAQAAEEGGWEGRGLEGSLSTPLASHKTIAAPHGVLLCQDGHALLPSLVSLWPSPPTCSLISSMTAWVHPNKSLTLGRDKVKHHLCANGTTSFGFYEESRRGEKEKKQAKTHGTLPACARRALSAALRPLIDRGHRRTAVGESERFRFGLPPLSA</sequence>
<reference evidence="2" key="4">
    <citation type="journal article" date="2015" name="G3 (Bethesda)">
        <title>Genome sequences of three phytopathogenic species of the Magnaporthaceae family of fungi.</title>
        <authorList>
            <person name="Okagaki L.H."/>
            <person name="Nunes C.C."/>
            <person name="Sailsbery J."/>
            <person name="Clay B."/>
            <person name="Brown D."/>
            <person name="John T."/>
            <person name="Oh Y."/>
            <person name="Young N."/>
            <person name="Fitzgerald M."/>
            <person name="Haas B.J."/>
            <person name="Zeng Q."/>
            <person name="Young S."/>
            <person name="Adiconis X."/>
            <person name="Fan L."/>
            <person name="Levin J.Z."/>
            <person name="Mitchell T.K."/>
            <person name="Okubara P.A."/>
            <person name="Farman M.L."/>
            <person name="Kohn L.M."/>
            <person name="Birren B."/>
            <person name="Ma L.-J."/>
            <person name="Dean R.A."/>
        </authorList>
    </citation>
    <scope>NUCLEOTIDE SEQUENCE</scope>
    <source>
        <strain evidence="2">R3-111a-1</strain>
    </source>
</reference>
<evidence type="ECO:0000313" key="2">
    <source>
        <dbReference type="EnsemblFungi" id="EJT77217"/>
    </source>
</evidence>
<evidence type="ECO:0000313" key="3">
    <source>
        <dbReference type="Proteomes" id="UP000006039"/>
    </source>
</evidence>
<dbReference type="VEuPathDB" id="FungiDB:GGTG_07129"/>
<organism evidence="1">
    <name type="scientific">Gaeumannomyces tritici (strain R3-111a-1)</name>
    <name type="common">Wheat and barley take-all root rot fungus</name>
    <name type="synonym">Gaeumannomyces graminis var. tritici</name>
    <dbReference type="NCBI Taxonomy" id="644352"/>
    <lineage>
        <taxon>Eukaryota</taxon>
        <taxon>Fungi</taxon>
        <taxon>Dikarya</taxon>
        <taxon>Ascomycota</taxon>
        <taxon>Pezizomycotina</taxon>
        <taxon>Sordariomycetes</taxon>
        <taxon>Sordariomycetidae</taxon>
        <taxon>Magnaporthales</taxon>
        <taxon>Magnaporthaceae</taxon>
        <taxon>Gaeumannomyces</taxon>
    </lineage>
</organism>
<dbReference type="EMBL" id="GL385397">
    <property type="protein sequence ID" value="EJT77217.1"/>
    <property type="molecule type" value="Genomic_DNA"/>
</dbReference>
<reference evidence="3" key="1">
    <citation type="submission" date="2010-07" db="EMBL/GenBank/DDBJ databases">
        <title>The genome sequence of Gaeumannomyces graminis var. tritici strain R3-111a-1.</title>
        <authorList>
            <consortium name="The Broad Institute Genome Sequencing Platform"/>
            <person name="Ma L.-J."/>
            <person name="Dead R."/>
            <person name="Young S."/>
            <person name="Zeng Q."/>
            <person name="Koehrsen M."/>
            <person name="Alvarado L."/>
            <person name="Berlin A."/>
            <person name="Chapman S.B."/>
            <person name="Chen Z."/>
            <person name="Freedman E."/>
            <person name="Gellesch M."/>
            <person name="Goldberg J."/>
            <person name="Griggs A."/>
            <person name="Gujja S."/>
            <person name="Heilman E.R."/>
            <person name="Heiman D."/>
            <person name="Hepburn T."/>
            <person name="Howarth C."/>
            <person name="Jen D."/>
            <person name="Larson L."/>
            <person name="Mehta T."/>
            <person name="Neiman D."/>
            <person name="Pearson M."/>
            <person name="Roberts A."/>
            <person name="Saif S."/>
            <person name="Shea T."/>
            <person name="Shenoy N."/>
            <person name="Sisk P."/>
            <person name="Stolte C."/>
            <person name="Sykes S."/>
            <person name="Walk T."/>
            <person name="White J."/>
            <person name="Yandava C."/>
            <person name="Haas B."/>
            <person name="Nusbaum C."/>
            <person name="Birren B."/>
        </authorList>
    </citation>
    <scope>NUCLEOTIDE SEQUENCE [LARGE SCALE GENOMIC DNA]</scope>
    <source>
        <strain evidence="3">R3-111a-1</strain>
    </source>
</reference>
<gene>
    <name evidence="2" type="primary">20347587</name>
    <name evidence="1" type="ORF">GGTG_07129</name>
</gene>
<accession>J3P0T4</accession>
<dbReference type="Proteomes" id="UP000006039">
    <property type="component" value="Unassembled WGS sequence"/>
</dbReference>
<dbReference type="GeneID" id="20347587"/>
<evidence type="ECO:0000313" key="1">
    <source>
        <dbReference type="EMBL" id="EJT77217.1"/>
    </source>
</evidence>
<keyword evidence="3" id="KW-1185">Reference proteome</keyword>
<name>J3P0T4_GAET3</name>
<dbReference type="EnsemblFungi" id="EJT77217">
    <property type="protein sequence ID" value="EJT77217"/>
    <property type="gene ID" value="GGTG_07129"/>
</dbReference>
<reference evidence="1" key="3">
    <citation type="submission" date="2010-09" db="EMBL/GenBank/DDBJ databases">
        <title>Annotation of Gaeumannomyces graminis var. tritici R3-111a-1.</title>
        <authorList>
            <consortium name="The Broad Institute Genome Sequencing Platform"/>
            <person name="Ma L.-J."/>
            <person name="Dead R."/>
            <person name="Young S.K."/>
            <person name="Zeng Q."/>
            <person name="Gargeya S."/>
            <person name="Fitzgerald M."/>
            <person name="Haas B."/>
            <person name="Abouelleil A."/>
            <person name="Alvarado L."/>
            <person name="Arachchi H.M."/>
            <person name="Berlin A."/>
            <person name="Brown A."/>
            <person name="Chapman S.B."/>
            <person name="Chen Z."/>
            <person name="Dunbar C."/>
            <person name="Freedman E."/>
            <person name="Gearin G."/>
            <person name="Gellesch M."/>
            <person name="Goldberg J."/>
            <person name="Griggs A."/>
            <person name="Gujja S."/>
            <person name="Heiman D."/>
            <person name="Howarth C."/>
            <person name="Larson L."/>
            <person name="Lui A."/>
            <person name="MacDonald P.J.P."/>
            <person name="Mehta T."/>
            <person name="Montmayeur A."/>
            <person name="Murphy C."/>
            <person name="Neiman D."/>
            <person name="Pearson M."/>
            <person name="Priest M."/>
            <person name="Roberts A."/>
            <person name="Saif S."/>
            <person name="Shea T."/>
            <person name="Shenoy N."/>
            <person name="Sisk P."/>
            <person name="Stolte C."/>
            <person name="Sykes S."/>
            <person name="Yandava C."/>
            <person name="Wortman J."/>
            <person name="Nusbaum C."/>
            <person name="Birren B."/>
        </authorList>
    </citation>
    <scope>NUCLEOTIDE SEQUENCE</scope>
    <source>
        <strain evidence="1">R3-111a-1</strain>
    </source>
</reference>
<proteinExistence type="predicted"/>
<dbReference type="RefSeq" id="XP_009223217.1">
    <property type="nucleotide sequence ID" value="XM_009224953.1"/>
</dbReference>
<reference evidence="1" key="2">
    <citation type="submission" date="2010-07" db="EMBL/GenBank/DDBJ databases">
        <authorList>
            <consortium name="The Broad Institute Genome Sequencing Platform"/>
            <consortium name="Broad Institute Genome Sequencing Center for Infectious Disease"/>
            <person name="Ma L.-J."/>
            <person name="Dead R."/>
            <person name="Young S."/>
            <person name="Zeng Q."/>
            <person name="Koehrsen M."/>
            <person name="Alvarado L."/>
            <person name="Berlin A."/>
            <person name="Chapman S.B."/>
            <person name="Chen Z."/>
            <person name="Freedman E."/>
            <person name="Gellesch M."/>
            <person name="Goldberg J."/>
            <person name="Griggs A."/>
            <person name="Gujja S."/>
            <person name="Heilman E.R."/>
            <person name="Heiman D."/>
            <person name="Hepburn T."/>
            <person name="Howarth C."/>
            <person name="Jen D."/>
            <person name="Larson L."/>
            <person name="Mehta T."/>
            <person name="Neiman D."/>
            <person name="Pearson M."/>
            <person name="Roberts A."/>
            <person name="Saif S."/>
            <person name="Shea T."/>
            <person name="Shenoy N."/>
            <person name="Sisk P."/>
            <person name="Stolte C."/>
            <person name="Sykes S."/>
            <person name="Walk T."/>
            <person name="White J."/>
            <person name="Yandava C."/>
            <person name="Haas B."/>
            <person name="Nusbaum C."/>
            <person name="Birren B."/>
        </authorList>
    </citation>
    <scope>NUCLEOTIDE SEQUENCE</scope>
    <source>
        <strain evidence="1">R3-111a-1</strain>
    </source>
</reference>
<dbReference type="HOGENOM" id="CLU_1677993_0_0_1"/>